<proteinExistence type="inferred from homology"/>
<evidence type="ECO:0000259" key="3">
    <source>
        <dbReference type="Pfam" id="PF00171"/>
    </source>
</evidence>
<dbReference type="InterPro" id="IPR015590">
    <property type="entry name" value="Aldehyde_DH_dom"/>
</dbReference>
<dbReference type="NCBIfam" id="NF001221">
    <property type="entry name" value="PRK00197.1"/>
    <property type="match status" value="1"/>
</dbReference>
<dbReference type="InterPro" id="IPR020593">
    <property type="entry name" value="G-glutamylP_reductase_CS"/>
</dbReference>
<dbReference type="NCBIfam" id="TIGR00407">
    <property type="entry name" value="proA"/>
    <property type="match status" value="1"/>
</dbReference>
<comment type="caution">
    <text evidence="4">The sequence shown here is derived from an EMBL/GenBank/DDBJ whole genome shotgun (WGS) entry which is preliminary data.</text>
</comment>
<organism evidence="4 5">
    <name type="scientific">Pseudohoeflea coraliihabitans</name>
    <dbReference type="NCBI Taxonomy" id="2860393"/>
    <lineage>
        <taxon>Bacteria</taxon>
        <taxon>Pseudomonadati</taxon>
        <taxon>Pseudomonadota</taxon>
        <taxon>Alphaproteobacteria</taxon>
        <taxon>Hyphomicrobiales</taxon>
        <taxon>Rhizobiaceae</taxon>
        <taxon>Pseudohoeflea</taxon>
    </lineage>
</organism>
<comment type="similarity">
    <text evidence="2">Belongs to the gamma-glutamyl phosphate reductase family.</text>
</comment>
<comment type="function">
    <text evidence="2">Catalyzes the NADPH-dependent reduction of L-glutamate 5-phosphate into L-glutamate 5-semialdehyde and phosphate. The product spontaneously undergoes cyclization to form 1-pyrroline-5-carboxylate.</text>
</comment>
<dbReference type="RefSeq" id="WP_219200508.1">
    <property type="nucleotide sequence ID" value="NZ_JAHWQX010000001.1"/>
</dbReference>
<dbReference type="Proteomes" id="UP001430804">
    <property type="component" value="Unassembled WGS sequence"/>
</dbReference>
<name>A0ABS6WL75_9HYPH</name>
<evidence type="ECO:0000256" key="2">
    <source>
        <dbReference type="HAMAP-Rule" id="MF_00412"/>
    </source>
</evidence>
<keyword evidence="5" id="KW-1185">Reference proteome</keyword>
<keyword evidence="2" id="KW-0641">Proline biosynthesis</keyword>
<evidence type="ECO:0000313" key="5">
    <source>
        <dbReference type="Proteomes" id="UP001430804"/>
    </source>
</evidence>
<keyword evidence="1 2" id="KW-0560">Oxidoreductase</keyword>
<dbReference type="Pfam" id="PF00171">
    <property type="entry name" value="Aldedh"/>
    <property type="match status" value="1"/>
</dbReference>
<dbReference type="CDD" id="cd07079">
    <property type="entry name" value="ALDH_F18-19_ProA-GPR"/>
    <property type="match status" value="1"/>
</dbReference>
<feature type="domain" description="Aldehyde dehydrogenase" evidence="3">
    <location>
        <begin position="52"/>
        <end position="277"/>
    </location>
</feature>
<comment type="catalytic activity">
    <reaction evidence="2">
        <text>L-glutamate 5-semialdehyde + phosphate + NADP(+) = L-glutamyl 5-phosphate + NADPH + H(+)</text>
        <dbReference type="Rhea" id="RHEA:19541"/>
        <dbReference type="ChEBI" id="CHEBI:15378"/>
        <dbReference type="ChEBI" id="CHEBI:43474"/>
        <dbReference type="ChEBI" id="CHEBI:57783"/>
        <dbReference type="ChEBI" id="CHEBI:58066"/>
        <dbReference type="ChEBI" id="CHEBI:58274"/>
        <dbReference type="ChEBI" id="CHEBI:58349"/>
        <dbReference type="EC" id="1.2.1.41"/>
    </reaction>
</comment>
<reference evidence="4" key="1">
    <citation type="submission" date="2021-07" db="EMBL/GenBank/DDBJ databases">
        <title>Pseudohoeflea marina sp. nov. a polyhydroxyalcanoate-producing bacterium.</title>
        <authorList>
            <person name="Zheng W."/>
            <person name="Yu S."/>
            <person name="Huang Y."/>
        </authorList>
    </citation>
    <scope>NUCLEOTIDE SEQUENCE</scope>
    <source>
        <strain evidence="4">DP4N28-3</strain>
    </source>
</reference>
<dbReference type="PIRSF" id="PIRSF000151">
    <property type="entry name" value="GPR"/>
    <property type="match status" value="1"/>
</dbReference>
<comment type="subcellular location">
    <subcellularLocation>
        <location evidence="2">Cytoplasm</location>
    </subcellularLocation>
</comment>
<dbReference type="InterPro" id="IPR012134">
    <property type="entry name" value="Glu-5-SA_DH"/>
</dbReference>
<protein>
    <recommendedName>
        <fullName evidence="2">Gamma-glutamyl phosphate reductase</fullName>
        <shortName evidence="2">GPR</shortName>
        <ecNumber evidence="2">1.2.1.41</ecNumber>
    </recommendedName>
    <alternativeName>
        <fullName evidence="2">Glutamate-5-semialdehyde dehydrogenase</fullName>
    </alternativeName>
    <alternativeName>
        <fullName evidence="2">Glutamyl-gamma-semialdehyde dehydrogenase</fullName>
        <shortName evidence="2">GSA dehydrogenase</shortName>
    </alternativeName>
</protein>
<keyword evidence="2" id="KW-0963">Cytoplasm</keyword>
<dbReference type="EC" id="1.2.1.41" evidence="2"/>
<evidence type="ECO:0000256" key="1">
    <source>
        <dbReference type="ARBA" id="ARBA00023002"/>
    </source>
</evidence>
<dbReference type="PROSITE" id="PS01223">
    <property type="entry name" value="PROA"/>
    <property type="match status" value="1"/>
</dbReference>
<dbReference type="HAMAP" id="MF_00412">
    <property type="entry name" value="ProA"/>
    <property type="match status" value="1"/>
</dbReference>
<gene>
    <name evidence="2" type="primary">proA</name>
    <name evidence="4" type="ORF">KY465_05360</name>
</gene>
<accession>A0ABS6WL75</accession>
<dbReference type="EMBL" id="JAHWQX010000001">
    <property type="protein sequence ID" value="MBW3096701.1"/>
    <property type="molecule type" value="Genomic_DNA"/>
</dbReference>
<keyword evidence="2" id="KW-0521">NADP</keyword>
<dbReference type="PANTHER" id="PTHR11063:SF8">
    <property type="entry name" value="DELTA-1-PYRROLINE-5-CARBOXYLATE SYNTHASE"/>
    <property type="match status" value="1"/>
</dbReference>
<evidence type="ECO:0000313" key="4">
    <source>
        <dbReference type="EMBL" id="MBW3096701.1"/>
    </source>
</evidence>
<keyword evidence="2" id="KW-0028">Amino-acid biosynthesis</keyword>
<comment type="pathway">
    <text evidence="2">Amino-acid biosynthesis; L-proline biosynthesis; L-glutamate 5-semialdehyde from L-glutamate: step 2/2.</text>
</comment>
<dbReference type="InterPro" id="IPR000965">
    <property type="entry name" value="GPR_dom"/>
</dbReference>
<sequence>MLERNEQGETESLMADIGRRARRAAAPLALAGTEAKNTALLAMAEAIERGSTAILAANADDMARAEQTGLAASFKDRLKLTDERIAAIAAGIRAIAALPDPVGDVLAAWERPNGLRIERVRTPLGVIGVIYESRPNVTADAGALCLKAGNPVVLRGGSDSLASSRAIHACLAEGLTTAGLPADAIQMVPVPDRDAVGAMLSGLDGNLDVIVPRGGKTLVARVQREARVPVFAHLEGLCHVYVDRSADPDMARRIVTNAKMRRTGICGAAETLLLDAQLPVETKSAILADLAAAGCTIRGDEHVRALYPEAESACEEDWSTEYLDAIISARQVDGIAEALAHIDRYSSHHTEAVIAEDPDVVGRFFNEVDSAILLHNASTQFADGAEFGMGAEIGIATGKMHARGPVGVEQLTSFNYRVRGSGQTRP</sequence>
<dbReference type="PANTHER" id="PTHR11063">
    <property type="entry name" value="GLUTAMATE SEMIALDEHYDE DEHYDROGENASE"/>
    <property type="match status" value="1"/>
</dbReference>
<dbReference type="GO" id="GO:0004350">
    <property type="term" value="F:glutamate-5-semialdehyde dehydrogenase activity"/>
    <property type="evidence" value="ECO:0007669"/>
    <property type="project" value="UniProtKB-EC"/>
</dbReference>